<evidence type="ECO:0000256" key="4">
    <source>
        <dbReference type="ARBA" id="ARBA00008905"/>
    </source>
</evidence>
<dbReference type="PANTHER" id="PTHR21049">
    <property type="entry name" value="RIBOPHORIN I"/>
    <property type="match status" value="1"/>
</dbReference>
<dbReference type="GO" id="GO:0008250">
    <property type="term" value="C:oligosaccharyltransferase complex"/>
    <property type="evidence" value="ECO:0007669"/>
    <property type="project" value="UniProtKB-UniRule"/>
</dbReference>
<reference evidence="12 13" key="1">
    <citation type="journal article" date="2017" name="Curr. Biol.">
        <title>Genome architecture and evolution of a unichromosomal asexual nematode.</title>
        <authorList>
            <person name="Fradin H."/>
            <person name="Zegar C."/>
            <person name="Gutwein M."/>
            <person name="Lucas J."/>
            <person name="Kovtun M."/>
            <person name="Corcoran D."/>
            <person name="Baugh L.R."/>
            <person name="Kiontke K."/>
            <person name="Gunsalus K."/>
            <person name="Fitch D.H."/>
            <person name="Piano F."/>
        </authorList>
    </citation>
    <scope>NUCLEOTIDE SEQUENCE [LARGE SCALE GENOMIC DNA]</scope>
    <source>
        <strain evidence="12">PF1309</strain>
    </source>
</reference>
<comment type="subunit">
    <text evidence="11">Component of the oligosaccharyltransferase (OST) complex.</text>
</comment>
<evidence type="ECO:0000256" key="7">
    <source>
        <dbReference type="ARBA" id="ARBA00022729"/>
    </source>
</evidence>
<gene>
    <name evidence="12" type="ORF">WR25_05906</name>
</gene>
<dbReference type="AlphaFoldDB" id="A0A2A2KER7"/>
<keyword evidence="6 11" id="KW-0812">Transmembrane</keyword>
<evidence type="ECO:0000256" key="8">
    <source>
        <dbReference type="ARBA" id="ARBA00022824"/>
    </source>
</evidence>
<protein>
    <recommendedName>
        <fullName evidence="5 11">Dolichyl-diphosphooligosaccharide--protein glycosyltransferase subunit 1</fullName>
    </recommendedName>
</protein>
<evidence type="ECO:0000256" key="11">
    <source>
        <dbReference type="RuleBase" id="RU361143"/>
    </source>
</evidence>
<comment type="subcellular location">
    <subcellularLocation>
        <location evidence="2 11">Endoplasmic reticulum membrane</location>
        <topology evidence="2 11">Single-pass type I membrane protein</topology>
    </subcellularLocation>
</comment>
<comment type="caution">
    <text evidence="12">The sequence shown here is derived from an EMBL/GenBank/DDBJ whole genome shotgun (WGS) entry which is preliminary data.</text>
</comment>
<name>A0A2A2KER7_9BILA</name>
<keyword evidence="10 11" id="KW-0472">Membrane</keyword>
<dbReference type="EMBL" id="LIAE01008774">
    <property type="protein sequence ID" value="PAV72506.1"/>
    <property type="molecule type" value="Genomic_DNA"/>
</dbReference>
<evidence type="ECO:0000256" key="2">
    <source>
        <dbReference type="ARBA" id="ARBA00004115"/>
    </source>
</evidence>
<comment type="similarity">
    <text evidence="4 11">Belongs to the OST1 family.</text>
</comment>
<sequence length="455" mass="52053">MWVRVLAGFLAVAALTQGEGEWKVTDVDRIVDLTSQVIKVQSTVTFENIGASEQNSVKIVLSEKEDAHLAYLQVQEDGSQGKLRYTKDKSANHEGFQVYKVELLKRVAKGGTLKLKITYRVTQSLKPLPTKIEQSEQQFVIYEGNAYFAAAYPVAKEKSTVKLPTGKLLSATTHNPSKQETERLTYGPYADQPAFNSKPINVHFENNAPFLVATVVERVIEISHWGNIAVEEYVELEHRGAELKGTFSRIDFQMDRRGRRQPAVQQWTTVLPATAKDIYYRDEIGNISTSGVRVRADSVDVEIKPRYPLFGGWRTSYVIGYNVPSYEYLYKKGNDYALRIRLLDHVMDNIVVEKLTTKIIIPELARNIKIVTPYTVDRRPDELKKTYLDVSGRTVLVVQKDNLVNDHIQTMTVSYEFTDWHMLYEPLYAVGFFLAFFLFVIFYVRLDFSMKTTNQ</sequence>
<evidence type="ECO:0000313" key="12">
    <source>
        <dbReference type="EMBL" id="PAV72506.1"/>
    </source>
</evidence>
<dbReference type="GO" id="GO:0018279">
    <property type="term" value="P:protein N-linked glycosylation via asparagine"/>
    <property type="evidence" value="ECO:0007669"/>
    <property type="project" value="TreeGrafter"/>
</dbReference>
<dbReference type="STRING" id="2018661.A0A2A2KER7"/>
<organism evidence="12 13">
    <name type="scientific">Diploscapter pachys</name>
    <dbReference type="NCBI Taxonomy" id="2018661"/>
    <lineage>
        <taxon>Eukaryota</taxon>
        <taxon>Metazoa</taxon>
        <taxon>Ecdysozoa</taxon>
        <taxon>Nematoda</taxon>
        <taxon>Chromadorea</taxon>
        <taxon>Rhabditida</taxon>
        <taxon>Rhabditina</taxon>
        <taxon>Rhabditomorpha</taxon>
        <taxon>Rhabditoidea</taxon>
        <taxon>Rhabditidae</taxon>
        <taxon>Diploscapter</taxon>
    </lineage>
</organism>
<keyword evidence="8 11" id="KW-0256">Endoplasmic reticulum</keyword>
<dbReference type="UniPathway" id="UPA00378"/>
<feature type="signal peptide" evidence="11">
    <location>
        <begin position="1"/>
        <end position="18"/>
    </location>
</feature>
<feature type="chain" id="PRO_5011814708" description="Dolichyl-diphosphooligosaccharide--protein glycosyltransferase subunit 1" evidence="11">
    <location>
        <begin position="19"/>
        <end position="455"/>
    </location>
</feature>
<dbReference type="Pfam" id="PF04597">
    <property type="entry name" value="Ribophorin_I"/>
    <property type="match status" value="1"/>
</dbReference>
<evidence type="ECO:0000256" key="5">
    <source>
        <dbReference type="ARBA" id="ARBA00017611"/>
    </source>
</evidence>
<keyword evidence="9 11" id="KW-1133">Transmembrane helix</keyword>
<proteinExistence type="inferred from homology"/>
<comment type="function">
    <text evidence="1 11">Subunit of the oligosaccharyl transferase (OST) complex that catalyzes the initial transfer of a defined glycan (Glc(3)Man(9)GlcNAc(2) in eukaryotes) from the lipid carrier dolichol-pyrophosphate to an asparagine residue within an Asn-X-Ser/Thr consensus motif in nascent polypeptide chains, the first step in protein N-glycosylation. N-glycosylation occurs cotranslationally and the complex associates with the Sec61 complex at the channel-forming translocon complex that mediates protein translocation across the endoplasmic reticulum (ER). All subunits are required for a maximal enzyme activity.</text>
</comment>
<evidence type="ECO:0000256" key="9">
    <source>
        <dbReference type="ARBA" id="ARBA00022989"/>
    </source>
</evidence>
<dbReference type="Proteomes" id="UP000218231">
    <property type="component" value="Unassembled WGS sequence"/>
</dbReference>
<dbReference type="InterPro" id="IPR007676">
    <property type="entry name" value="Ribophorin_I"/>
</dbReference>
<evidence type="ECO:0000256" key="6">
    <source>
        <dbReference type="ARBA" id="ARBA00022692"/>
    </source>
</evidence>
<feature type="transmembrane region" description="Helical" evidence="11">
    <location>
        <begin position="427"/>
        <end position="446"/>
    </location>
</feature>
<evidence type="ECO:0000256" key="10">
    <source>
        <dbReference type="ARBA" id="ARBA00023136"/>
    </source>
</evidence>
<evidence type="ECO:0000313" key="13">
    <source>
        <dbReference type="Proteomes" id="UP000218231"/>
    </source>
</evidence>
<comment type="pathway">
    <text evidence="3 11">Protein modification; protein glycosylation.</text>
</comment>
<keyword evidence="7 11" id="KW-0732">Signal</keyword>
<evidence type="ECO:0000256" key="3">
    <source>
        <dbReference type="ARBA" id="ARBA00004922"/>
    </source>
</evidence>
<evidence type="ECO:0000256" key="1">
    <source>
        <dbReference type="ARBA" id="ARBA00002791"/>
    </source>
</evidence>
<accession>A0A2A2KER7</accession>
<keyword evidence="13" id="KW-1185">Reference proteome</keyword>
<dbReference type="PANTHER" id="PTHR21049:SF0">
    <property type="entry name" value="DOLICHYL-DIPHOSPHOOLIGOSACCHARIDE--PROTEIN GLYCOSYLTRANSFERASE SUBUNIT 1"/>
    <property type="match status" value="1"/>
</dbReference>
<dbReference type="OrthoDB" id="310030at2759"/>